<dbReference type="Gene3D" id="3.40.50.720">
    <property type="entry name" value="NAD(P)-binding Rossmann-like Domain"/>
    <property type="match status" value="1"/>
</dbReference>
<dbReference type="AlphaFoldDB" id="A0A653I6K0"/>
<dbReference type="InterPro" id="IPR029903">
    <property type="entry name" value="RmlD-like-bd"/>
</dbReference>
<keyword evidence="2" id="KW-0521">NADP</keyword>
<comment type="pathway">
    <text evidence="2">Carbohydrate biosynthesis; dTDP-L-rhamnose biosynthesis.</text>
</comment>
<dbReference type="EC" id="1.1.1.133" evidence="2"/>
<organism evidence="4 5">
    <name type="scientific">Exiguobacterium oxidotolerans</name>
    <dbReference type="NCBI Taxonomy" id="223958"/>
    <lineage>
        <taxon>Bacteria</taxon>
        <taxon>Bacillati</taxon>
        <taxon>Bacillota</taxon>
        <taxon>Bacilli</taxon>
        <taxon>Bacillales</taxon>
        <taxon>Bacillales Family XII. Incertae Sedis</taxon>
        <taxon>Exiguobacterium</taxon>
    </lineage>
</organism>
<evidence type="ECO:0000313" key="4">
    <source>
        <dbReference type="EMBL" id="VWX34493.1"/>
    </source>
</evidence>
<dbReference type="PANTHER" id="PTHR10491">
    <property type="entry name" value="DTDP-4-DEHYDRORHAMNOSE REDUCTASE"/>
    <property type="match status" value="1"/>
</dbReference>
<evidence type="ECO:0000313" key="5">
    <source>
        <dbReference type="Proteomes" id="UP000439752"/>
    </source>
</evidence>
<comment type="function">
    <text evidence="2">Catalyzes the reduction of dTDP-6-deoxy-L-lyxo-4-hexulose to yield dTDP-L-rhamnose.</text>
</comment>
<gene>
    <name evidence="4" type="ORF">EXIGUO9Y_190011</name>
</gene>
<dbReference type="InterPro" id="IPR036291">
    <property type="entry name" value="NAD(P)-bd_dom_sf"/>
</dbReference>
<keyword evidence="2 4" id="KW-0560">Oxidoreductase</keyword>
<protein>
    <recommendedName>
        <fullName evidence="2">dTDP-4-dehydrorhamnose reductase</fullName>
        <ecNumber evidence="2">1.1.1.133</ecNumber>
    </recommendedName>
</protein>
<dbReference type="PANTHER" id="PTHR10491:SF4">
    <property type="entry name" value="METHIONINE ADENOSYLTRANSFERASE 2 SUBUNIT BETA"/>
    <property type="match status" value="1"/>
</dbReference>
<name>A0A653I6K0_9BACL</name>
<dbReference type="InterPro" id="IPR005913">
    <property type="entry name" value="dTDP_dehydrorham_reduct"/>
</dbReference>
<dbReference type="GO" id="GO:0008831">
    <property type="term" value="F:dTDP-4-dehydrorhamnose reductase activity"/>
    <property type="evidence" value="ECO:0007669"/>
    <property type="project" value="UniProtKB-EC"/>
</dbReference>
<feature type="domain" description="RmlD-like substrate binding" evidence="3">
    <location>
        <begin position="1"/>
        <end position="207"/>
    </location>
</feature>
<reference evidence="4 5" key="1">
    <citation type="submission" date="2019-10" db="EMBL/GenBank/DDBJ databases">
        <authorList>
            <person name="Karimi E."/>
        </authorList>
    </citation>
    <scope>NUCLEOTIDE SEQUENCE [LARGE SCALE GENOMIC DNA]</scope>
    <source>
        <strain evidence="4">Exiguobacterium sp. 9Y</strain>
    </source>
</reference>
<evidence type="ECO:0000256" key="2">
    <source>
        <dbReference type="RuleBase" id="RU364082"/>
    </source>
</evidence>
<dbReference type="UniPathway" id="UPA00124"/>
<comment type="similarity">
    <text evidence="1 2">Belongs to the dTDP-4-dehydrorhamnose reductase family.</text>
</comment>
<keyword evidence="5" id="KW-1185">Reference proteome</keyword>
<dbReference type="SUPFAM" id="SSF51735">
    <property type="entry name" value="NAD(P)-binding Rossmann-fold domains"/>
    <property type="match status" value="1"/>
</dbReference>
<evidence type="ECO:0000259" key="3">
    <source>
        <dbReference type="Pfam" id="PF04321"/>
    </source>
</evidence>
<evidence type="ECO:0000256" key="1">
    <source>
        <dbReference type="ARBA" id="ARBA00010944"/>
    </source>
</evidence>
<dbReference type="GO" id="GO:0019305">
    <property type="term" value="P:dTDP-rhamnose biosynthetic process"/>
    <property type="evidence" value="ECO:0007669"/>
    <property type="project" value="UniProtKB-UniPathway"/>
</dbReference>
<dbReference type="Proteomes" id="UP000439752">
    <property type="component" value="Unassembled WGS sequence"/>
</dbReference>
<dbReference type="EMBL" id="CABWKQ010000011">
    <property type="protein sequence ID" value="VWX34493.1"/>
    <property type="molecule type" value="Genomic_DNA"/>
</dbReference>
<proteinExistence type="inferred from homology"/>
<dbReference type="Pfam" id="PF04321">
    <property type="entry name" value="RmlD_sub_bind"/>
    <property type="match status" value="1"/>
</dbReference>
<accession>A0A653I6K0</accession>
<sequence>MNALVTGMNGTVAPVLADVLRMHQYEVTAWDRSVVSTTDPAIMEAFIDQVQPDLLLHIGMGSAEFAESLARLSFERNIPFLFTSTASVYANHQQGPHDPSVLPEADDDYGFYKRTCERLIQAVNPDAYIVRIGWQIGQVAGSNNMIDYLERHASTGPIPASKNWYPACSFLEDTAQTLYTILTTQTPGLYLANGNSTHSFFEIATALNVYHGSKWKIEEDNTIQRDDRMKDTRVTIAPISDRLSFM</sequence>
<dbReference type="RefSeq" id="WP_159172973.1">
    <property type="nucleotide sequence ID" value="NZ_LR732311.1"/>
</dbReference>